<evidence type="ECO:0000256" key="2">
    <source>
        <dbReference type="ARBA" id="ARBA00022527"/>
    </source>
</evidence>
<evidence type="ECO:0000256" key="1">
    <source>
        <dbReference type="ARBA" id="ARBA00012513"/>
    </source>
</evidence>
<dbReference type="InterPro" id="IPR011009">
    <property type="entry name" value="Kinase-like_dom_sf"/>
</dbReference>
<feature type="region of interest" description="Disordered" evidence="8">
    <location>
        <begin position="273"/>
        <end position="314"/>
    </location>
</feature>
<dbReference type="AlphaFoldDB" id="A0A918X1M9"/>
<dbReference type="EMBL" id="BMVC01000011">
    <property type="protein sequence ID" value="GHD04021.1"/>
    <property type="molecule type" value="Genomic_DNA"/>
</dbReference>
<evidence type="ECO:0000256" key="4">
    <source>
        <dbReference type="ARBA" id="ARBA00022741"/>
    </source>
</evidence>
<dbReference type="PROSITE" id="PS00108">
    <property type="entry name" value="PROTEIN_KINASE_ST"/>
    <property type="match status" value="1"/>
</dbReference>
<dbReference type="RefSeq" id="WP_229898207.1">
    <property type="nucleotide sequence ID" value="NZ_BMVC01000011.1"/>
</dbReference>
<feature type="domain" description="Protein kinase" evidence="10">
    <location>
        <begin position="13"/>
        <end position="272"/>
    </location>
</feature>
<keyword evidence="4 7" id="KW-0547">Nucleotide-binding</keyword>
<evidence type="ECO:0000256" key="3">
    <source>
        <dbReference type="ARBA" id="ARBA00022679"/>
    </source>
</evidence>
<feature type="transmembrane region" description="Helical" evidence="9">
    <location>
        <begin position="319"/>
        <end position="340"/>
    </location>
</feature>
<dbReference type="InterPro" id="IPR008271">
    <property type="entry name" value="Ser/Thr_kinase_AS"/>
</dbReference>
<accession>A0A918X1M9</accession>
<dbReference type="GO" id="GO:0005524">
    <property type="term" value="F:ATP binding"/>
    <property type="evidence" value="ECO:0007669"/>
    <property type="project" value="UniProtKB-UniRule"/>
</dbReference>
<comment type="caution">
    <text evidence="11">The sequence shown here is derived from an EMBL/GenBank/DDBJ whole genome shotgun (WGS) entry which is preliminary data.</text>
</comment>
<dbReference type="Gene3D" id="1.10.510.10">
    <property type="entry name" value="Transferase(Phosphotransferase) domain 1"/>
    <property type="match status" value="1"/>
</dbReference>
<feature type="binding site" evidence="7">
    <location>
        <position position="42"/>
    </location>
    <ligand>
        <name>ATP</name>
        <dbReference type="ChEBI" id="CHEBI:30616"/>
    </ligand>
</feature>
<organism evidence="11 12">
    <name type="scientific">Streptomyces finlayi</name>
    <dbReference type="NCBI Taxonomy" id="67296"/>
    <lineage>
        <taxon>Bacteria</taxon>
        <taxon>Bacillati</taxon>
        <taxon>Actinomycetota</taxon>
        <taxon>Actinomycetes</taxon>
        <taxon>Kitasatosporales</taxon>
        <taxon>Streptomycetaceae</taxon>
        <taxon>Streptomyces</taxon>
    </lineage>
</organism>
<keyword evidence="9" id="KW-0812">Transmembrane</keyword>
<evidence type="ECO:0000256" key="7">
    <source>
        <dbReference type="PROSITE-ProRule" id="PRU10141"/>
    </source>
</evidence>
<keyword evidence="9" id="KW-0472">Membrane</keyword>
<dbReference type="PROSITE" id="PS00107">
    <property type="entry name" value="PROTEIN_KINASE_ATP"/>
    <property type="match status" value="1"/>
</dbReference>
<evidence type="ECO:0000256" key="9">
    <source>
        <dbReference type="SAM" id="Phobius"/>
    </source>
</evidence>
<dbReference type="GO" id="GO:0004674">
    <property type="term" value="F:protein serine/threonine kinase activity"/>
    <property type="evidence" value="ECO:0007669"/>
    <property type="project" value="UniProtKB-KW"/>
</dbReference>
<evidence type="ECO:0000259" key="10">
    <source>
        <dbReference type="PROSITE" id="PS50011"/>
    </source>
</evidence>
<keyword evidence="9" id="KW-1133">Transmembrane helix</keyword>
<reference evidence="11" key="1">
    <citation type="journal article" date="2014" name="Int. J. Syst. Evol. Microbiol.">
        <title>Complete genome sequence of Corynebacterium casei LMG S-19264T (=DSM 44701T), isolated from a smear-ripened cheese.</title>
        <authorList>
            <consortium name="US DOE Joint Genome Institute (JGI-PGF)"/>
            <person name="Walter F."/>
            <person name="Albersmeier A."/>
            <person name="Kalinowski J."/>
            <person name="Ruckert C."/>
        </authorList>
    </citation>
    <scope>NUCLEOTIDE SEQUENCE</scope>
    <source>
        <strain evidence="11">JCM 4637</strain>
    </source>
</reference>
<dbReference type="PANTHER" id="PTHR43289">
    <property type="entry name" value="MITOGEN-ACTIVATED PROTEIN KINASE KINASE KINASE 20-RELATED"/>
    <property type="match status" value="1"/>
</dbReference>
<keyword evidence="3" id="KW-0808">Transferase</keyword>
<evidence type="ECO:0000256" key="5">
    <source>
        <dbReference type="ARBA" id="ARBA00022777"/>
    </source>
</evidence>
<keyword evidence="5" id="KW-0418">Kinase</keyword>
<dbReference type="InterPro" id="IPR000719">
    <property type="entry name" value="Prot_kinase_dom"/>
</dbReference>
<keyword evidence="6 7" id="KW-0067">ATP-binding</keyword>
<dbReference type="InterPro" id="IPR017441">
    <property type="entry name" value="Protein_kinase_ATP_BS"/>
</dbReference>
<proteinExistence type="predicted"/>
<dbReference type="PROSITE" id="PS50011">
    <property type="entry name" value="PROTEIN_KINASE_DOM"/>
    <property type="match status" value="1"/>
</dbReference>
<evidence type="ECO:0000313" key="12">
    <source>
        <dbReference type="Proteomes" id="UP000638353"/>
    </source>
</evidence>
<evidence type="ECO:0000256" key="6">
    <source>
        <dbReference type="ARBA" id="ARBA00022840"/>
    </source>
</evidence>
<dbReference type="PANTHER" id="PTHR43289:SF6">
    <property type="entry name" value="SERINE_THREONINE-PROTEIN KINASE NEKL-3"/>
    <property type="match status" value="1"/>
</dbReference>
<gene>
    <name evidence="11" type="ORF">GCM10010334_52300</name>
</gene>
<evidence type="ECO:0000313" key="11">
    <source>
        <dbReference type="EMBL" id="GHD04021.1"/>
    </source>
</evidence>
<dbReference type="Pfam" id="PF00069">
    <property type="entry name" value="Pkinase"/>
    <property type="match status" value="1"/>
</dbReference>
<feature type="compositionally biased region" description="Pro residues" evidence="8">
    <location>
        <begin position="299"/>
        <end position="309"/>
    </location>
</feature>
<reference evidence="11" key="2">
    <citation type="submission" date="2020-09" db="EMBL/GenBank/DDBJ databases">
        <authorList>
            <person name="Sun Q."/>
            <person name="Ohkuma M."/>
        </authorList>
    </citation>
    <scope>NUCLEOTIDE SEQUENCE</scope>
    <source>
        <strain evidence="11">JCM 4637</strain>
    </source>
</reference>
<protein>
    <recommendedName>
        <fullName evidence="1">non-specific serine/threonine protein kinase</fullName>
        <ecNumber evidence="1">2.7.11.1</ecNumber>
    </recommendedName>
</protein>
<dbReference type="SUPFAM" id="SSF56112">
    <property type="entry name" value="Protein kinase-like (PK-like)"/>
    <property type="match status" value="1"/>
</dbReference>
<sequence>MTDDAAQLLADRYQLTHLLGQGGMGAVWRAQDTQLAREVAVKELRLPGHLGEAERVNWIARLDREARAAAGLKHPGIVTVHDRVAGPDGLPWIVMELVSGGSLADLVAARGPLPPQEVAAIGQQVAAALDAAHRRGITHRDIKPANILLEEGRAVLTDFGIAAVEGDATLTATGMIMGTPAFMAPEQVRGLPATAESDLWSLGATLYAAVEGHAPFAGTTPSAVLVAVATEEPPPVVRAGPLAPLLTGLLRKDPAERLTMTQLRALLAQPTTAPAFTPTDLPTPSPVPQPRTVTAMTPAPIPPPSPAAPRPRRPARPKVLGAVVALVVLAGAAAAVLLTADAFNTAYQDNLRAADSSRAPDAYRRVSEARTDGDRARVTYTATCKSDGECGSRADDAHQWLVAHPGVAAVAFTRSSPCLTAPEGCEVAVTPTAPNGQPAVRRAVLRLNVTAGSARRILGGEYRLEVDFGR</sequence>
<dbReference type="SMART" id="SM00220">
    <property type="entry name" value="S_TKc"/>
    <property type="match status" value="1"/>
</dbReference>
<dbReference type="Proteomes" id="UP000638353">
    <property type="component" value="Unassembled WGS sequence"/>
</dbReference>
<dbReference type="EC" id="2.7.11.1" evidence="1"/>
<dbReference type="CDD" id="cd14014">
    <property type="entry name" value="STKc_PknB_like"/>
    <property type="match status" value="1"/>
</dbReference>
<keyword evidence="2" id="KW-0723">Serine/threonine-protein kinase</keyword>
<name>A0A918X1M9_9ACTN</name>
<evidence type="ECO:0000256" key="8">
    <source>
        <dbReference type="SAM" id="MobiDB-lite"/>
    </source>
</evidence>
<dbReference type="Gene3D" id="3.30.200.20">
    <property type="entry name" value="Phosphorylase Kinase, domain 1"/>
    <property type="match status" value="1"/>
</dbReference>